<accession>A0A9W9BKA9</accession>
<evidence type="ECO:0000313" key="2">
    <source>
        <dbReference type="EMBL" id="KAJ4313474.1"/>
    </source>
</evidence>
<protein>
    <submittedName>
        <fullName evidence="2">Uncharacterized protein</fullName>
    </submittedName>
</protein>
<dbReference type="OrthoDB" id="5334363at2759"/>
<feature type="region of interest" description="Disordered" evidence="1">
    <location>
        <begin position="40"/>
        <end position="65"/>
    </location>
</feature>
<comment type="caution">
    <text evidence="2">The sequence shown here is derived from an EMBL/GenBank/DDBJ whole genome shotgun (WGS) entry which is preliminary data.</text>
</comment>
<name>A0A9W9BKA9_9HYPO</name>
<feature type="region of interest" description="Disordered" evidence="1">
    <location>
        <begin position="303"/>
        <end position="333"/>
    </location>
</feature>
<feature type="region of interest" description="Disordered" evidence="1">
    <location>
        <begin position="147"/>
        <end position="175"/>
    </location>
</feature>
<evidence type="ECO:0000313" key="3">
    <source>
        <dbReference type="Proteomes" id="UP001140502"/>
    </source>
</evidence>
<sequence>MESPVKHSSQQGDVSDEKINAVKLLLDETETTPAKATALLKLQESTAESESYQDEDDSSEEDDPWLEQHVPETPATHQHGISLAEVSNGHTAEYHQEDMAAIQNVLMLAEEDDVVGHTVSVGSNPCFSCLLCPCRLLAAIGKSCADIPRNMRKSGNPNTEKGPEGSRGLSDDVVDVQPVKREPMTPNRFEVYQRRPCSKKQPTYRLSEWSNDADSSPNTVVFPAWNEPVEEFELNPKGDFVAKTKQAVDDLLERAQIGVNLSALGNGGGFLSTGLPALLKKSFTTYEWLSMWRSSEDRKTRISRSALRGSSIKERPTTSSEKEDKSGELSEQEQERLLSLENELLGLNKYMGGDSEYLTAVTYSDDYVGAIALFQVKLSPDHKMTTLDRIAMISDVPRNICDILQDEIKPNRYVVGRTKRRVKCFDSGGMPPPQIIKVSNQATP</sequence>
<dbReference type="EMBL" id="JAPEUR010000257">
    <property type="protein sequence ID" value="KAJ4313474.1"/>
    <property type="molecule type" value="Genomic_DNA"/>
</dbReference>
<gene>
    <name evidence="2" type="ORF">N0V84_009399</name>
</gene>
<feature type="compositionally biased region" description="Acidic residues" evidence="1">
    <location>
        <begin position="51"/>
        <end position="65"/>
    </location>
</feature>
<organism evidence="2 3">
    <name type="scientific">Fusarium piperis</name>
    <dbReference type="NCBI Taxonomy" id="1435070"/>
    <lineage>
        <taxon>Eukaryota</taxon>
        <taxon>Fungi</taxon>
        <taxon>Dikarya</taxon>
        <taxon>Ascomycota</taxon>
        <taxon>Pezizomycotina</taxon>
        <taxon>Sordariomycetes</taxon>
        <taxon>Hypocreomycetidae</taxon>
        <taxon>Hypocreales</taxon>
        <taxon>Nectriaceae</taxon>
        <taxon>Fusarium</taxon>
        <taxon>Fusarium solani species complex</taxon>
    </lineage>
</organism>
<evidence type="ECO:0000256" key="1">
    <source>
        <dbReference type="SAM" id="MobiDB-lite"/>
    </source>
</evidence>
<dbReference type="AlphaFoldDB" id="A0A9W9BKA9"/>
<feature type="compositionally biased region" description="Basic and acidic residues" evidence="1">
    <location>
        <begin position="311"/>
        <end position="333"/>
    </location>
</feature>
<reference evidence="2" key="1">
    <citation type="submission" date="2022-10" db="EMBL/GenBank/DDBJ databases">
        <title>Tapping the CABI collections for fungal endophytes: first genome assemblies for Collariella, Neodidymelliopsis, Ascochyta clinopodiicola, Didymella pomorum, Didymosphaeria variabile, Neocosmospora piperis and Neocucurbitaria cava.</title>
        <authorList>
            <person name="Hill R."/>
        </authorList>
    </citation>
    <scope>NUCLEOTIDE SEQUENCE</scope>
    <source>
        <strain evidence="2">IMI 366586</strain>
    </source>
</reference>
<proteinExistence type="predicted"/>
<keyword evidence="3" id="KW-1185">Reference proteome</keyword>
<dbReference type="Proteomes" id="UP001140502">
    <property type="component" value="Unassembled WGS sequence"/>
</dbReference>